<proteinExistence type="predicted"/>
<reference evidence="6" key="2">
    <citation type="submission" date="2023-01" db="EMBL/GenBank/DDBJ databases">
        <title>Draft genome sequence of Portibacter lacus strain NBRC 108769.</title>
        <authorList>
            <person name="Sun Q."/>
            <person name="Mori K."/>
        </authorList>
    </citation>
    <scope>NUCLEOTIDE SEQUENCE</scope>
    <source>
        <strain evidence="6">NBRC 108769</strain>
    </source>
</reference>
<dbReference type="CDD" id="cd17535">
    <property type="entry name" value="REC_NarL-like"/>
    <property type="match status" value="1"/>
</dbReference>
<dbReference type="AlphaFoldDB" id="A0AA37SKJ8"/>
<dbReference type="Pfam" id="PF00072">
    <property type="entry name" value="Response_reg"/>
    <property type="match status" value="1"/>
</dbReference>
<name>A0AA37SKJ8_9BACT</name>
<dbReference type="GO" id="GO:0003677">
    <property type="term" value="F:DNA binding"/>
    <property type="evidence" value="ECO:0007669"/>
    <property type="project" value="UniProtKB-KW"/>
</dbReference>
<reference evidence="6" key="1">
    <citation type="journal article" date="2014" name="Int. J. Syst. Evol. Microbiol.">
        <title>Complete genome sequence of Corynebacterium casei LMG S-19264T (=DSM 44701T), isolated from a smear-ripened cheese.</title>
        <authorList>
            <consortium name="US DOE Joint Genome Institute (JGI-PGF)"/>
            <person name="Walter F."/>
            <person name="Albersmeier A."/>
            <person name="Kalinowski J."/>
            <person name="Ruckert C."/>
        </authorList>
    </citation>
    <scope>NUCLEOTIDE SEQUENCE</scope>
    <source>
        <strain evidence="6">NBRC 108769</strain>
    </source>
</reference>
<dbReference type="SMART" id="SM00448">
    <property type="entry name" value="REC"/>
    <property type="match status" value="1"/>
</dbReference>
<dbReference type="PANTHER" id="PTHR43214">
    <property type="entry name" value="TWO-COMPONENT RESPONSE REGULATOR"/>
    <property type="match status" value="1"/>
</dbReference>
<dbReference type="SUPFAM" id="SSF46894">
    <property type="entry name" value="C-terminal effector domain of the bipartite response regulators"/>
    <property type="match status" value="1"/>
</dbReference>
<feature type="domain" description="Response regulatory" evidence="5">
    <location>
        <begin position="8"/>
        <end position="123"/>
    </location>
</feature>
<dbReference type="PROSITE" id="PS00622">
    <property type="entry name" value="HTH_LUXR_1"/>
    <property type="match status" value="1"/>
</dbReference>
<keyword evidence="1 3" id="KW-0597">Phosphoprotein</keyword>
<protein>
    <submittedName>
        <fullName evidence="6">DNA-binding response regulator</fullName>
    </submittedName>
</protein>
<keyword evidence="7" id="KW-1185">Reference proteome</keyword>
<dbReference type="EMBL" id="BSOH01000001">
    <property type="protein sequence ID" value="GLR15580.1"/>
    <property type="molecule type" value="Genomic_DNA"/>
</dbReference>
<dbReference type="SUPFAM" id="SSF52172">
    <property type="entry name" value="CheY-like"/>
    <property type="match status" value="1"/>
</dbReference>
<dbReference type="InterPro" id="IPR036388">
    <property type="entry name" value="WH-like_DNA-bd_sf"/>
</dbReference>
<dbReference type="SMART" id="SM00421">
    <property type="entry name" value="HTH_LUXR"/>
    <property type="match status" value="1"/>
</dbReference>
<gene>
    <name evidence="6" type="ORF">GCM10007940_01950</name>
</gene>
<dbReference type="RefSeq" id="WP_235292474.1">
    <property type="nucleotide sequence ID" value="NZ_BSOH01000001.1"/>
</dbReference>
<dbReference type="InterPro" id="IPR001789">
    <property type="entry name" value="Sig_transdc_resp-reg_receiver"/>
</dbReference>
<dbReference type="Gene3D" id="3.40.50.2300">
    <property type="match status" value="1"/>
</dbReference>
<dbReference type="InterPro" id="IPR000792">
    <property type="entry name" value="Tscrpt_reg_LuxR_C"/>
</dbReference>
<dbReference type="GO" id="GO:0006355">
    <property type="term" value="P:regulation of DNA-templated transcription"/>
    <property type="evidence" value="ECO:0007669"/>
    <property type="project" value="InterPro"/>
</dbReference>
<dbReference type="PROSITE" id="PS50043">
    <property type="entry name" value="HTH_LUXR_2"/>
    <property type="match status" value="1"/>
</dbReference>
<evidence type="ECO:0000256" key="3">
    <source>
        <dbReference type="PROSITE-ProRule" id="PRU00169"/>
    </source>
</evidence>
<organism evidence="6 7">
    <name type="scientific">Portibacter lacus</name>
    <dbReference type="NCBI Taxonomy" id="1099794"/>
    <lineage>
        <taxon>Bacteria</taxon>
        <taxon>Pseudomonadati</taxon>
        <taxon>Bacteroidota</taxon>
        <taxon>Saprospiria</taxon>
        <taxon>Saprospirales</taxon>
        <taxon>Haliscomenobacteraceae</taxon>
        <taxon>Portibacter</taxon>
    </lineage>
</organism>
<dbReference type="PRINTS" id="PR00038">
    <property type="entry name" value="HTHLUXR"/>
</dbReference>
<feature type="domain" description="HTH luxR-type" evidence="4">
    <location>
        <begin position="144"/>
        <end position="209"/>
    </location>
</feature>
<dbReference type="Proteomes" id="UP001156666">
    <property type="component" value="Unassembled WGS sequence"/>
</dbReference>
<feature type="modified residue" description="4-aspartylphosphate" evidence="3">
    <location>
        <position position="58"/>
    </location>
</feature>
<dbReference type="InterPro" id="IPR058245">
    <property type="entry name" value="NreC/VraR/RcsB-like_REC"/>
</dbReference>
<dbReference type="InterPro" id="IPR011006">
    <property type="entry name" value="CheY-like_superfamily"/>
</dbReference>
<dbReference type="InterPro" id="IPR039420">
    <property type="entry name" value="WalR-like"/>
</dbReference>
<evidence type="ECO:0000259" key="5">
    <source>
        <dbReference type="PROSITE" id="PS50110"/>
    </source>
</evidence>
<keyword evidence="2 6" id="KW-0238">DNA-binding</keyword>
<dbReference type="PROSITE" id="PS50110">
    <property type="entry name" value="RESPONSE_REGULATORY"/>
    <property type="match status" value="1"/>
</dbReference>
<accession>A0AA37SKJ8</accession>
<comment type="caution">
    <text evidence="6">The sequence shown here is derived from an EMBL/GenBank/DDBJ whole genome shotgun (WGS) entry which is preliminary data.</text>
</comment>
<evidence type="ECO:0000256" key="2">
    <source>
        <dbReference type="ARBA" id="ARBA00023125"/>
    </source>
</evidence>
<dbReference type="Pfam" id="PF00196">
    <property type="entry name" value="GerE"/>
    <property type="match status" value="1"/>
</dbReference>
<dbReference type="InterPro" id="IPR016032">
    <property type="entry name" value="Sig_transdc_resp-reg_C-effctor"/>
</dbReference>
<evidence type="ECO:0000256" key="1">
    <source>
        <dbReference type="ARBA" id="ARBA00022553"/>
    </source>
</evidence>
<evidence type="ECO:0000259" key="4">
    <source>
        <dbReference type="PROSITE" id="PS50043"/>
    </source>
</evidence>
<evidence type="ECO:0000313" key="6">
    <source>
        <dbReference type="EMBL" id="GLR15580.1"/>
    </source>
</evidence>
<evidence type="ECO:0000313" key="7">
    <source>
        <dbReference type="Proteomes" id="UP001156666"/>
    </source>
</evidence>
<dbReference type="CDD" id="cd06170">
    <property type="entry name" value="LuxR_C_like"/>
    <property type="match status" value="1"/>
</dbReference>
<dbReference type="Gene3D" id="1.10.10.10">
    <property type="entry name" value="Winged helix-like DNA-binding domain superfamily/Winged helix DNA-binding domain"/>
    <property type="match status" value="1"/>
</dbReference>
<sequence>MIDPSQISILIADDHPLLLKGLGDFLRGRGFQVVKQARDGSEAWRFIIDLKPDFAILDIDMPYMTGLNVADLVYKNELAVNTILLSYQIDRATIKIGQQKGVKGFLLKEDALADIENCIYAIAKNENFISTSLQDKEALIEDIPSLRLDKLSPSEKKIIKKIAEGKSSKEIGELFNISERTVEKHRSNIIKKLLLENGQYALMNWVSGNKDLIYNL</sequence>
<dbReference type="GO" id="GO:0000160">
    <property type="term" value="P:phosphorelay signal transduction system"/>
    <property type="evidence" value="ECO:0007669"/>
    <property type="project" value="InterPro"/>
</dbReference>